<reference evidence="2 3" key="1">
    <citation type="submission" date="2023-01" db="EMBL/GenBank/DDBJ databases">
        <title>Analysis of 21 Apiospora genomes using comparative genomics revels a genus with tremendous synthesis potential of carbohydrate active enzymes and secondary metabolites.</title>
        <authorList>
            <person name="Sorensen T."/>
        </authorList>
    </citation>
    <scope>NUCLEOTIDE SEQUENCE [LARGE SCALE GENOMIC DNA]</scope>
    <source>
        <strain evidence="2 3">CBS 135458</strain>
    </source>
</reference>
<dbReference type="EMBL" id="JAQQWL010000006">
    <property type="protein sequence ID" value="KAK8070196.1"/>
    <property type="molecule type" value="Genomic_DNA"/>
</dbReference>
<evidence type="ECO:0000313" key="2">
    <source>
        <dbReference type="EMBL" id="KAK8070196.1"/>
    </source>
</evidence>
<protein>
    <submittedName>
        <fullName evidence="2">Heterokaryon incompatibility protein-domain-containing protein</fullName>
    </submittedName>
</protein>
<dbReference type="Proteomes" id="UP001480595">
    <property type="component" value="Unassembled WGS sequence"/>
</dbReference>
<accession>A0ABR1VG45</accession>
<dbReference type="PANTHER" id="PTHR33112">
    <property type="entry name" value="DOMAIN PROTEIN, PUTATIVE-RELATED"/>
    <property type="match status" value="1"/>
</dbReference>
<gene>
    <name evidence="2" type="ORF">PG994_006812</name>
</gene>
<keyword evidence="3" id="KW-1185">Reference proteome</keyword>
<dbReference type="Pfam" id="PF06985">
    <property type="entry name" value="HET"/>
    <property type="match status" value="1"/>
</dbReference>
<evidence type="ECO:0000259" key="1">
    <source>
        <dbReference type="Pfam" id="PF06985"/>
    </source>
</evidence>
<evidence type="ECO:0000313" key="3">
    <source>
        <dbReference type="Proteomes" id="UP001480595"/>
    </source>
</evidence>
<dbReference type="GeneID" id="92091284"/>
<feature type="domain" description="Heterokaryon incompatibility" evidence="1">
    <location>
        <begin position="157"/>
        <end position="308"/>
    </location>
</feature>
<comment type="caution">
    <text evidence="2">The sequence shown here is derived from an EMBL/GenBank/DDBJ whole genome shotgun (WGS) entry which is preliminary data.</text>
</comment>
<name>A0ABR1VG45_9PEZI</name>
<dbReference type="PANTHER" id="PTHR33112:SF8">
    <property type="entry name" value="HETEROKARYON INCOMPATIBILITY DOMAIN-CONTAINING PROTEIN"/>
    <property type="match status" value="1"/>
</dbReference>
<dbReference type="RefSeq" id="XP_066717490.1">
    <property type="nucleotide sequence ID" value="XM_066858221.1"/>
</dbReference>
<sequence>MNTQPTISHGLSPQELEVWYEQCCGIRNGLFGTQVALETVDSDILDHNMIGREVQNFEVDVAQGFCAPCRGFLDTLRKIEMRLRILGKTETYSLVISNPNNGDSQLLYPSLTNDAALDEFDPVRRDIVAYTEISKVKPDNSVKLGMSSDLHEKPRHATLSYCWGSRPFAKLTSKNYEAFVNDIPLESLPETMRVAIDYIRRLGLEYIWIDALCIIQRLEGQEDTPVWFNEAGRMSSTYGGSHINLAVSSSASVYDSFPYPKNLYSCGFRVQVQTQDKASQLQDFCAPDTVEAMCYGAHLATRGWAFQEKLLAPRTVHFGDRGIFWECRSTVATQTYPHGLLDKHLSGDLLVKDALLDKDQGWKTITERYSKTNLTYDSDKLPALAGVAARKQEATGDQYLAGLWRNLLTTNGLLWKRAGEHPAKRPEWRAGTDLVLGIHGW</sequence>
<dbReference type="InterPro" id="IPR010730">
    <property type="entry name" value="HET"/>
</dbReference>
<organism evidence="2 3">
    <name type="scientific">Apiospora phragmitis</name>
    <dbReference type="NCBI Taxonomy" id="2905665"/>
    <lineage>
        <taxon>Eukaryota</taxon>
        <taxon>Fungi</taxon>
        <taxon>Dikarya</taxon>
        <taxon>Ascomycota</taxon>
        <taxon>Pezizomycotina</taxon>
        <taxon>Sordariomycetes</taxon>
        <taxon>Xylariomycetidae</taxon>
        <taxon>Amphisphaeriales</taxon>
        <taxon>Apiosporaceae</taxon>
        <taxon>Apiospora</taxon>
    </lineage>
</organism>
<proteinExistence type="predicted"/>